<feature type="transmembrane region" description="Helical" evidence="6">
    <location>
        <begin position="35"/>
        <end position="54"/>
    </location>
</feature>
<sequence length="382" mass="41510">MDRFFSPIQQFLITWLLILVTGWLTLNALTYFGELLSVLVTAALVAFVLNYPVVRVQQILPRPVAAAIVYLFAAIVLVVAALTIAPPIIRQAQQLTTNLPNLIGSGQQQLNDLQAWSDTWRLGIDLTFLKQQLSAQVQGQVNAIASTGIGLVVGTFNWVLDLILILVISFYFLLDGGKLWNSLTGIFSDPIRDSLTTSLRDSLQRFASGQLLLGLFMATTLSVAFWWLRVPFFLVFAVFIGVLEVIPFIGAALGIATVCVVVAFIDWWLAVQVLGAAIALQQIKDNLIAPRILGNLTGLSPVIILASLLFGARVAGLLGVILAIPLTSVIRTILDIILNPSLPPQSGSIFSDVVENSILEPMLSVEPDDDEAQKITVVGQER</sequence>
<comment type="caution">
    <text evidence="7">The sequence shown here is derived from an EMBL/GenBank/DDBJ whole genome shotgun (WGS) entry which is preliminary data.</text>
</comment>
<feature type="transmembrane region" description="Helical" evidence="6">
    <location>
        <begin position="211"/>
        <end position="242"/>
    </location>
</feature>
<dbReference type="GO" id="GO:0055085">
    <property type="term" value="P:transmembrane transport"/>
    <property type="evidence" value="ECO:0007669"/>
    <property type="project" value="TreeGrafter"/>
</dbReference>
<dbReference type="EMBL" id="WVIE01000013">
    <property type="protein sequence ID" value="NDJ18102.1"/>
    <property type="molecule type" value="Genomic_DNA"/>
</dbReference>
<evidence type="ECO:0000256" key="5">
    <source>
        <dbReference type="ARBA" id="ARBA00023136"/>
    </source>
</evidence>
<keyword evidence="5 6" id="KW-0472">Membrane</keyword>
<feature type="transmembrane region" description="Helical" evidence="6">
    <location>
        <begin position="156"/>
        <end position="174"/>
    </location>
</feature>
<evidence type="ECO:0000256" key="2">
    <source>
        <dbReference type="ARBA" id="ARBA00009773"/>
    </source>
</evidence>
<feature type="transmembrane region" description="Helical" evidence="6">
    <location>
        <begin position="66"/>
        <end position="89"/>
    </location>
</feature>
<dbReference type="Proteomes" id="UP000646053">
    <property type="component" value="Unassembled WGS sequence"/>
</dbReference>
<dbReference type="PANTHER" id="PTHR21716">
    <property type="entry name" value="TRANSMEMBRANE PROTEIN"/>
    <property type="match status" value="1"/>
</dbReference>
<evidence type="ECO:0000313" key="8">
    <source>
        <dbReference type="Proteomes" id="UP000646053"/>
    </source>
</evidence>
<keyword evidence="4 6" id="KW-1133">Transmembrane helix</keyword>
<feature type="transmembrane region" description="Helical" evidence="6">
    <location>
        <begin position="248"/>
        <end position="280"/>
    </location>
</feature>
<comment type="similarity">
    <text evidence="2">Belongs to the autoinducer-2 exporter (AI-2E) (TC 2.A.86) family.</text>
</comment>
<dbReference type="AlphaFoldDB" id="A0A8J7Z0P0"/>
<evidence type="ECO:0000256" key="1">
    <source>
        <dbReference type="ARBA" id="ARBA00004141"/>
    </source>
</evidence>
<name>A0A8J7Z0P0_9CYAN</name>
<organism evidence="7 8">
    <name type="scientific">Myxacorys almedinensis A</name>
    <dbReference type="NCBI Taxonomy" id="2690445"/>
    <lineage>
        <taxon>Bacteria</taxon>
        <taxon>Bacillati</taxon>
        <taxon>Cyanobacteriota</taxon>
        <taxon>Cyanophyceae</taxon>
        <taxon>Leptolyngbyales</taxon>
        <taxon>Leptolyngbyaceae</taxon>
        <taxon>Myxacorys</taxon>
        <taxon>Myxacorys almedinensis</taxon>
    </lineage>
</organism>
<keyword evidence="3 6" id="KW-0812">Transmembrane</keyword>
<dbReference type="InterPro" id="IPR002549">
    <property type="entry name" value="AI-2E-like"/>
</dbReference>
<keyword evidence="8" id="KW-1185">Reference proteome</keyword>
<dbReference type="GO" id="GO:0016020">
    <property type="term" value="C:membrane"/>
    <property type="evidence" value="ECO:0007669"/>
    <property type="project" value="UniProtKB-SubCell"/>
</dbReference>
<evidence type="ECO:0000256" key="4">
    <source>
        <dbReference type="ARBA" id="ARBA00022989"/>
    </source>
</evidence>
<comment type="subcellular location">
    <subcellularLocation>
        <location evidence="1">Membrane</location>
        <topology evidence="1">Multi-pass membrane protein</topology>
    </subcellularLocation>
</comment>
<accession>A0A8J7Z0P0</accession>
<gene>
    <name evidence="7" type="ORF">GS601_12515</name>
</gene>
<proteinExistence type="inferred from homology"/>
<dbReference type="RefSeq" id="WP_162423629.1">
    <property type="nucleotide sequence ID" value="NZ_WVIE01000013.1"/>
</dbReference>
<reference evidence="7" key="1">
    <citation type="submission" date="2019-12" db="EMBL/GenBank/DDBJ databases">
        <title>High-Quality draft genome sequences of three cyanobacteria isolated from the limestone walls of the Old Cathedral of Coimbra.</title>
        <authorList>
            <person name="Tiago I."/>
            <person name="Soares F."/>
            <person name="Portugal A."/>
        </authorList>
    </citation>
    <scope>NUCLEOTIDE SEQUENCE</scope>
    <source>
        <strain evidence="7">A</strain>
    </source>
</reference>
<dbReference type="Pfam" id="PF01594">
    <property type="entry name" value="AI-2E_transport"/>
    <property type="match status" value="1"/>
</dbReference>
<evidence type="ECO:0000256" key="6">
    <source>
        <dbReference type="SAM" id="Phobius"/>
    </source>
</evidence>
<evidence type="ECO:0000313" key="7">
    <source>
        <dbReference type="EMBL" id="NDJ18102.1"/>
    </source>
</evidence>
<evidence type="ECO:0000256" key="3">
    <source>
        <dbReference type="ARBA" id="ARBA00022692"/>
    </source>
</evidence>
<dbReference type="PANTHER" id="PTHR21716:SF66">
    <property type="entry name" value="TRANSPORT PROTEIN SLL0063-RELATED"/>
    <property type="match status" value="1"/>
</dbReference>
<feature type="transmembrane region" description="Helical" evidence="6">
    <location>
        <begin position="12"/>
        <end position="29"/>
    </location>
</feature>
<protein>
    <submittedName>
        <fullName evidence="7">AI-2E family transporter</fullName>
    </submittedName>
</protein>